<sequence length="379" mass="41491">MVHESLTEVPVDMKEAVDWIMAIKSTGGVQDLAVAVRDLFEEGRLGVADLSLLREVRDAVSQFLSDGAFISHHAARKVVKRIKNQPGQEVAPAEDFNYFGVSAAEPQNVPLLYPGEEQIPVEGEQGHGSFVSIEAPAETFGEAHNQQFGEENNQQFGEENNEAVDDSVKEPLAEPAKELLGWISPEPLDVTNPVVTESAPATPQNDSAPVEVATEALADQDEVENADEDQQMSMQGFLASKLTSSEITKAVKNSVDSISGLLKKIRKTSTYESAYGKDATWEKCCAPEPNRCAEVMIGIAPLFYATLHQLRYVSLFTNGSVKIADESKKVGAFLKNAGFDMERDVNAKKTVEVFRYNLNFLKDPFLSKLLELGGFVSVY</sequence>
<proteinExistence type="predicted"/>
<accession>A0AAV4LQ94</accession>
<comment type="caution">
    <text evidence="1">The sequence shown here is derived from an EMBL/GenBank/DDBJ whole genome shotgun (WGS) entry which is preliminary data.</text>
</comment>
<keyword evidence="2" id="KW-1185">Reference proteome</keyword>
<evidence type="ECO:0000313" key="1">
    <source>
        <dbReference type="EMBL" id="GIX61893.1"/>
    </source>
</evidence>
<reference evidence="1 2" key="1">
    <citation type="submission" date="2021-06" db="EMBL/GenBank/DDBJ databases">
        <title>Genome sequence of Babesia caballi.</title>
        <authorList>
            <person name="Yamagishi J."/>
            <person name="Kidaka T."/>
            <person name="Ochi A."/>
        </authorList>
    </citation>
    <scope>NUCLEOTIDE SEQUENCE [LARGE SCALE GENOMIC DNA]</scope>
    <source>
        <strain evidence="1">USDA-D6B2</strain>
    </source>
</reference>
<dbReference type="EMBL" id="BPLF01000001">
    <property type="protein sequence ID" value="GIX61893.1"/>
    <property type="molecule type" value="Genomic_DNA"/>
</dbReference>
<evidence type="ECO:0000313" key="2">
    <source>
        <dbReference type="Proteomes" id="UP001497744"/>
    </source>
</evidence>
<dbReference type="GeneID" id="94193376"/>
<organism evidence="1 2">
    <name type="scientific">Babesia caballi</name>
    <dbReference type="NCBI Taxonomy" id="5871"/>
    <lineage>
        <taxon>Eukaryota</taxon>
        <taxon>Sar</taxon>
        <taxon>Alveolata</taxon>
        <taxon>Apicomplexa</taxon>
        <taxon>Aconoidasida</taxon>
        <taxon>Piroplasmida</taxon>
        <taxon>Babesiidae</taxon>
        <taxon>Babesia</taxon>
    </lineage>
</organism>
<gene>
    <name evidence="1" type="ORF">BcabD6B2_13280</name>
</gene>
<dbReference type="Proteomes" id="UP001497744">
    <property type="component" value="Unassembled WGS sequence"/>
</dbReference>
<protein>
    <submittedName>
        <fullName evidence="1">Uncharacterized protein</fullName>
    </submittedName>
</protein>
<dbReference type="RefSeq" id="XP_067713964.1">
    <property type="nucleotide sequence ID" value="XM_067857863.1"/>
</dbReference>
<name>A0AAV4LQ94_BABCB</name>
<dbReference type="AlphaFoldDB" id="A0AAV4LQ94"/>